<evidence type="ECO:0000259" key="5">
    <source>
        <dbReference type="Pfam" id="PF00413"/>
    </source>
</evidence>
<evidence type="ECO:0000256" key="3">
    <source>
        <dbReference type="ARBA" id="ARBA00022801"/>
    </source>
</evidence>
<protein>
    <recommendedName>
        <fullName evidence="5">Peptidase M10 metallopeptidase domain-containing protein</fullName>
    </recommendedName>
</protein>
<dbReference type="Pfam" id="PF00413">
    <property type="entry name" value="Peptidase_M10"/>
    <property type="match status" value="1"/>
</dbReference>
<keyword evidence="4" id="KW-0862">Zinc</keyword>
<dbReference type="GO" id="GO:0008270">
    <property type="term" value="F:zinc ion binding"/>
    <property type="evidence" value="ECO:0007669"/>
    <property type="project" value="InterPro"/>
</dbReference>
<dbReference type="GO" id="GO:0006508">
    <property type="term" value="P:proteolysis"/>
    <property type="evidence" value="ECO:0007669"/>
    <property type="project" value="UniProtKB-KW"/>
</dbReference>
<dbReference type="EMBL" id="UINC01209748">
    <property type="protein sequence ID" value="SVE32900.1"/>
    <property type="molecule type" value="Genomic_DNA"/>
</dbReference>
<feature type="domain" description="Peptidase M10 metallopeptidase" evidence="5">
    <location>
        <begin position="154"/>
        <end position="179"/>
    </location>
</feature>
<dbReference type="InterPro" id="IPR001818">
    <property type="entry name" value="Pept_M10_metallopeptidase"/>
</dbReference>
<dbReference type="GO" id="GO:0004222">
    <property type="term" value="F:metalloendopeptidase activity"/>
    <property type="evidence" value="ECO:0007669"/>
    <property type="project" value="InterPro"/>
</dbReference>
<evidence type="ECO:0000256" key="4">
    <source>
        <dbReference type="ARBA" id="ARBA00022833"/>
    </source>
</evidence>
<organism evidence="6">
    <name type="scientific">marine metagenome</name>
    <dbReference type="NCBI Taxonomy" id="408172"/>
    <lineage>
        <taxon>unclassified sequences</taxon>
        <taxon>metagenomes</taxon>
        <taxon>ecological metagenomes</taxon>
    </lineage>
</organism>
<keyword evidence="2" id="KW-0479">Metal-binding</keyword>
<feature type="non-terminal residue" evidence="6">
    <location>
        <position position="183"/>
    </location>
</feature>
<evidence type="ECO:0000256" key="1">
    <source>
        <dbReference type="ARBA" id="ARBA00022670"/>
    </source>
</evidence>
<keyword evidence="1" id="KW-0645">Protease</keyword>
<gene>
    <name evidence="6" type="ORF">METZ01_LOCUS485754</name>
</gene>
<sequence>MKRYQYVLPAILLLCNSAPPVLLAQDAAHHVVVLSHDTNDVRLPMTLEAITFWNNTSAELGLNLIVIAQVIIRSSVERQLENYARSISQRAGRLRPGPSEPDAPVEITDFESDVVLLLSRQDLMSFAWPLPRRPGHFIAIEEDRHTMARNPNIARNIIAHEIGHTLGLPHNNDPTSLMCGPCR</sequence>
<dbReference type="GO" id="GO:0031012">
    <property type="term" value="C:extracellular matrix"/>
    <property type="evidence" value="ECO:0007669"/>
    <property type="project" value="InterPro"/>
</dbReference>
<keyword evidence="3" id="KW-0378">Hydrolase</keyword>
<dbReference type="AlphaFoldDB" id="A0A383CLH3"/>
<dbReference type="SUPFAM" id="SSF55486">
    <property type="entry name" value="Metalloproteases ('zincins'), catalytic domain"/>
    <property type="match status" value="1"/>
</dbReference>
<evidence type="ECO:0000256" key="2">
    <source>
        <dbReference type="ARBA" id="ARBA00022723"/>
    </source>
</evidence>
<dbReference type="Gene3D" id="3.40.390.10">
    <property type="entry name" value="Collagenase (Catalytic Domain)"/>
    <property type="match status" value="1"/>
</dbReference>
<reference evidence="6" key="1">
    <citation type="submission" date="2018-05" db="EMBL/GenBank/DDBJ databases">
        <authorList>
            <person name="Lanie J.A."/>
            <person name="Ng W.-L."/>
            <person name="Kazmierczak K.M."/>
            <person name="Andrzejewski T.M."/>
            <person name="Davidsen T.M."/>
            <person name="Wayne K.J."/>
            <person name="Tettelin H."/>
            <person name="Glass J.I."/>
            <person name="Rusch D."/>
            <person name="Podicherti R."/>
            <person name="Tsui H.-C.T."/>
            <person name="Winkler M.E."/>
        </authorList>
    </citation>
    <scope>NUCLEOTIDE SEQUENCE</scope>
</reference>
<proteinExistence type="predicted"/>
<dbReference type="InterPro" id="IPR024079">
    <property type="entry name" value="MetalloPept_cat_dom_sf"/>
</dbReference>
<name>A0A383CLH3_9ZZZZ</name>
<accession>A0A383CLH3</accession>
<evidence type="ECO:0000313" key="6">
    <source>
        <dbReference type="EMBL" id="SVE32900.1"/>
    </source>
</evidence>